<dbReference type="Pfam" id="PF11109">
    <property type="entry name" value="RFamide_26RFa"/>
    <property type="match status" value="1"/>
</dbReference>
<comment type="subcellular location">
    <subcellularLocation>
        <location evidence="1">Secreted</location>
    </subcellularLocation>
</comment>
<gene>
    <name evidence="6" type="ORF">RIMI_LOCUS10299226</name>
</gene>
<evidence type="ECO:0000313" key="6">
    <source>
        <dbReference type="EMBL" id="CAJ0944210.1"/>
    </source>
</evidence>
<dbReference type="InterPro" id="IPR024565">
    <property type="entry name" value="P518"/>
</dbReference>
<organism evidence="6 7">
    <name type="scientific">Ranitomeya imitator</name>
    <name type="common">mimic poison frog</name>
    <dbReference type="NCBI Taxonomy" id="111125"/>
    <lineage>
        <taxon>Eukaryota</taxon>
        <taxon>Metazoa</taxon>
        <taxon>Chordata</taxon>
        <taxon>Craniata</taxon>
        <taxon>Vertebrata</taxon>
        <taxon>Euteleostomi</taxon>
        <taxon>Amphibia</taxon>
        <taxon>Batrachia</taxon>
        <taxon>Anura</taxon>
        <taxon>Neobatrachia</taxon>
        <taxon>Hyloidea</taxon>
        <taxon>Dendrobatidae</taxon>
        <taxon>Dendrobatinae</taxon>
        <taxon>Ranitomeya</taxon>
    </lineage>
</organism>
<evidence type="ECO:0000256" key="1">
    <source>
        <dbReference type="ARBA" id="ARBA00004613"/>
    </source>
</evidence>
<dbReference type="EMBL" id="CAUEEQ010022133">
    <property type="protein sequence ID" value="CAJ0944210.1"/>
    <property type="molecule type" value="Genomic_DNA"/>
</dbReference>
<keyword evidence="5" id="KW-0527">Neuropeptide</keyword>
<comment type="similarity">
    <text evidence="2">Belongs to the RFamide neuropeptide family.</text>
</comment>
<accession>A0ABN9LKJ9</accession>
<evidence type="ECO:0000256" key="4">
    <source>
        <dbReference type="ARBA" id="ARBA00022815"/>
    </source>
</evidence>
<protein>
    <submittedName>
        <fullName evidence="6">Uncharacterized protein</fullName>
    </submittedName>
</protein>
<keyword evidence="3" id="KW-0964">Secreted</keyword>
<name>A0ABN9LKJ9_9NEOB</name>
<sequence length="309" mass="33861">MGTAFFVSHRFTLNCKLMGNCCGPATAETLRIRSVFRSAYPPDNSGPGKIGTGIIRVRVLTVNISVAHVRQPCAARVPTWYHTDHAGDNATSGELPAAAHTRQRLTMTSDAGDVCAAADFSCQPPIGWQLLLTIDVRACARTSIGNRRSAGKGPLPYTQYDALLGRFHTSVAPMRGAHGVSLLLFLVWGSRCSLQEVMEDPAPWERVHLWQLLPDRAADISGPFLQVDGPRDKKSTDPASLFSVAKELQGFGKERAGFRFRFGRREDGNEVENQEPELEKRSATALGSLAEELNGYNRKKGGFSFRFGR</sequence>
<dbReference type="PANTHER" id="PTHR36476:SF1">
    <property type="entry name" value="OREXIGENIC NEUROPEPTIDE QRFP"/>
    <property type="match status" value="1"/>
</dbReference>
<reference evidence="6" key="1">
    <citation type="submission" date="2023-07" db="EMBL/GenBank/DDBJ databases">
        <authorList>
            <person name="Stuckert A."/>
        </authorList>
    </citation>
    <scope>NUCLEOTIDE SEQUENCE</scope>
</reference>
<evidence type="ECO:0000313" key="7">
    <source>
        <dbReference type="Proteomes" id="UP001176940"/>
    </source>
</evidence>
<dbReference type="PANTHER" id="PTHR36476">
    <property type="entry name" value="OREXIGENIC NEUROPEPTIDE QRFP"/>
    <property type="match status" value="1"/>
</dbReference>
<keyword evidence="4" id="KW-0027">Amidation</keyword>
<keyword evidence="7" id="KW-1185">Reference proteome</keyword>
<evidence type="ECO:0000256" key="5">
    <source>
        <dbReference type="ARBA" id="ARBA00023320"/>
    </source>
</evidence>
<proteinExistence type="inferred from homology"/>
<evidence type="ECO:0000256" key="3">
    <source>
        <dbReference type="ARBA" id="ARBA00022525"/>
    </source>
</evidence>
<evidence type="ECO:0000256" key="2">
    <source>
        <dbReference type="ARBA" id="ARBA00005516"/>
    </source>
</evidence>
<dbReference type="Proteomes" id="UP001176940">
    <property type="component" value="Unassembled WGS sequence"/>
</dbReference>
<comment type="caution">
    <text evidence="6">The sequence shown here is derived from an EMBL/GenBank/DDBJ whole genome shotgun (WGS) entry which is preliminary data.</text>
</comment>